<dbReference type="SUPFAM" id="SSF51735">
    <property type="entry name" value="NAD(P)-binding Rossmann-fold domains"/>
    <property type="match status" value="1"/>
</dbReference>
<dbReference type="PANTHER" id="PTHR44196:SF1">
    <property type="entry name" value="DEHYDROGENASE_REDUCTASE SDR FAMILY MEMBER 7B"/>
    <property type="match status" value="1"/>
</dbReference>
<evidence type="ECO:0000313" key="5">
    <source>
        <dbReference type="EMBL" id="MFC6712968.1"/>
    </source>
</evidence>
<dbReference type="InterPro" id="IPR002347">
    <property type="entry name" value="SDR_fam"/>
</dbReference>
<sequence>MVQLPVVLITGGTRGIGAAVAESLAPDHHLLIGGRSASSVTEAVASYPSASGFVADLASPSEVAAAVAGVERLDAVVHSAGVLGSGTVADLSRDDWRKTLELNVVAVADLTRELLPLLRAARGTVVTINSGSGLRSNAKGGLYSASKFALRAFTDALREEERSHGVRVSGIHPGRVATDMQRELKQIEGEEYDESLYLKPESVAAAVRLALTIGRDACIEELSIRPGPR</sequence>
<reference evidence="6" key="1">
    <citation type="journal article" date="2019" name="Int. J. Syst. Evol. Microbiol.">
        <title>The Global Catalogue of Microorganisms (GCM) 10K type strain sequencing project: providing services to taxonomists for standard genome sequencing and annotation.</title>
        <authorList>
            <consortium name="The Broad Institute Genomics Platform"/>
            <consortium name="The Broad Institute Genome Sequencing Center for Infectious Disease"/>
            <person name="Wu L."/>
            <person name="Ma J."/>
        </authorList>
    </citation>
    <scope>NUCLEOTIDE SEQUENCE [LARGE SCALE GENOMIC DNA]</scope>
    <source>
        <strain evidence="6">NBRC 106593</strain>
    </source>
</reference>
<proteinExistence type="inferred from homology"/>
<dbReference type="PRINTS" id="PR00080">
    <property type="entry name" value="SDRFAMILY"/>
</dbReference>
<dbReference type="RefSeq" id="WP_377825339.1">
    <property type="nucleotide sequence ID" value="NZ_JBHSWJ010000002.1"/>
</dbReference>
<dbReference type="InterPro" id="IPR057326">
    <property type="entry name" value="KR_dom"/>
</dbReference>
<dbReference type="InterPro" id="IPR036291">
    <property type="entry name" value="NAD(P)-bd_dom_sf"/>
</dbReference>
<accession>A0ABW2AQ67</accession>
<protein>
    <submittedName>
        <fullName evidence="5">SDR family oxidoreductase</fullName>
    </submittedName>
</protein>
<dbReference type="EMBL" id="JBHSWJ010000002">
    <property type="protein sequence ID" value="MFC6712968.1"/>
    <property type="molecule type" value="Genomic_DNA"/>
</dbReference>
<gene>
    <name evidence="5" type="ORF">ACFQBT_03560</name>
</gene>
<keyword evidence="6" id="KW-1185">Reference proteome</keyword>
<dbReference type="InterPro" id="IPR020904">
    <property type="entry name" value="Sc_DH/Rdtase_CS"/>
</dbReference>
<dbReference type="SMART" id="SM00822">
    <property type="entry name" value="PKS_KR"/>
    <property type="match status" value="1"/>
</dbReference>
<organism evidence="5 6">
    <name type="scientific">Branchiibius cervicis</name>
    <dbReference type="NCBI Taxonomy" id="908252"/>
    <lineage>
        <taxon>Bacteria</taxon>
        <taxon>Bacillati</taxon>
        <taxon>Actinomycetota</taxon>
        <taxon>Actinomycetes</taxon>
        <taxon>Micrococcales</taxon>
        <taxon>Dermacoccaceae</taxon>
        <taxon>Branchiibius</taxon>
    </lineage>
</organism>
<feature type="domain" description="Ketoreductase" evidence="4">
    <location>
        <begin position="5"/>
        <end position="179"/>
    </location>
</feature>
<evidence type="ECO:0000256" key="1">
    <source>
        <dbReference type="ARBA" id="ARBA00006484"/>
    </source>
</evidence>
<dbReference type="PROSITE" id="PS00061">
    <property type="entry name" value="ADH_SHORT"/>
    <property type="match status" value="1"/>
</dbReference>
<dbReference type="NCBIfam" id="NF006073">
    <property type="entry name" value="PRK08219.1"/>
    <property type="match status" value="1"/>
</dbReference>
<dbReference type="Gene3D" id="3.40.50.720">
    <property type="entry name" value="NAD(P)-binding Rossmann-like Domain"/>
    <property type="match status" value="1"/>
</dbReference>
<comment type="caution">
    <text evidence="5">The sequence shown here is derived from an EMBL/GenBank/DDBJ whole genome shotgun (WGS) entry which is preliminary data.</text>
</comment>
<name>A0ABW2AQ67_9MICO</name>
<dbReference type="Pfam" id="PF00106">
    <property type="entry name" value="adh_short"/>
    <property type="match status" value="1"/>
</dbReference>
<evidence type="ECO:0000313" key="6">
    <source>
        <dbReference type="Proteomes" id="UP001596356"/>
    </source>
</evidence>
<dbReference type="PANTHER" id="PTHR44196">
    <property type="entry name" value="DEHYDROGENASE/REDUCTASE SDR FAMILY MEMBER 7B"/>
    <property type="match status" value="1"/>
</dbReference>
<dbReference type="Proteomes" id="UP001596356">
    <property type="component" value="Unassembled WGS sequence"/>
</dbReference>
<evidence type="ECO:0000256" key="2">
    <source>
        <dbReference type="ARBA" id="ARBA00023002"/>
    </source>
</evidence>
<dbReference type="PRINTS" id="PR00081">
    <property type="entry name" value="GDHRDH"/>
</dbReference>
<evidence type="ECO:0000259" key="4">
    <source>
        <dbReference type="SMART" id="SM00822"/>
    </source>
</evidence>
<comment type="similarity">
    <text evidence="1 3">Belongs to the short-chain dehydrogenases/reductases (SDR) family.</text>
</comment>
<evidence type="ECO:0000256" key="3">
    <source>
        <dbReference type="RuleBase" id="RU000363"/>
    </source>
</evidence>
<keyword evidence="2" id="KW-0560">Oxidoreductase</keyword>